<evidence type="ECO:0000256" key="2">
    <source>
        <dbReference type="SAM" id="MobiDB-lite"/>
    </source>
</evidence>
<proteinExistence type="predicted"/>
<evidence type="ECO:0000259" key="3">
    <source>
        <dbReference type="PROSITE" id="PS50846"/>
    </source>
</evidence>
<name>A0A7I8IVG1_SPIIN</name>
<dbReference type="PANTHER" id="PTHR22814">
    <property type="entry name" value="COPPER TRANSPORT PROTEIN ATOX1-RELATED"/>
    <property type="match status" value="1"/>
</dbReference>
<feature type="compositionally biased region" description="Pro residues" evidence="2">
    <location>
        <begin position="86"/>
        <end position="120"/>
    </location>
</feature>
<dbReference type="InterPro" id="IPR036163">
    <property type="entry name" value="HMA_dom_sf"/>
</dbReference>
<reference evidence="4" key="1">
    <citation type="submission" date="2019-12" db="EMBL/GenBank/DDBJ databases">
        <authorList>
            <person name="Scholz U."/>
            <person name="Mascher M."/>
            <person name="Fiebig A."/>
        </authorList>
    </citation>
    <scope>NUCLEOTIDE SEQUENCE</scope>
</reference>
<feature type="compositionally biased region" description="Low complexity" evidence="2">
    <location>
        <begin position="69"/>
        <end position="85"/>
    </location>
</feature>
<keyword evidence="1" id="KW-0479">Metal-binding</keyword>
<dbReference type="PROSITE" id="PS50846">
    <property type="entry name" value="HMA_2"/>
    <property type="match status" value="1"/>
</dbReference>
<evidence type="ECO:0000313" key="6">
    <source>
        <dbReference type="Proteomes" id="UP000663760"/>
    </source>
</evidence>
<gene>
    <name evidence="4" type="ORF">SI7747_06008371</name>
    <name evidence="5" type="ORF">SI8410_06009019</name>
</gene>
<dbReference type="EMBL" id="LR746269">
    <property type="protein sequence ID" value="CAA7398354.1"/>
    <property type="molecule type" value="Genomic_DNA"/>
</dbReference>
<dbReference type="OrthoDB" id="1919822at2759"/>
<evidence type="ECO:0000313" key="5">
    <source>
        <dbReference type="EMBL" id="CAA7398354.1"/>
    </source>
</evidence>
<feature type="domain" description="HMA" evidence="3">
    <location>
        <begin position="8"/>
        <end position="71"/>
    </location>
</feature>
<dbReference type="InterPro" id="IPR006121">
    <property type="entry name" value="HMA_dom"/>
</dbReference>
<organism evidence="4">
    <name type="scientific">Spirodela intermedia</name>
    <name type="common">Intermediate duckweed</name>
    <dbReference type="NCBI Taxonomy" id="51605"/>
    <lineage>
        <taxon>Eukaryota</taxon>
        <taxon>Viridiplantae</taxon>
        <taxon>Streptophyta</taxon>
        <taxon>Embryophyta</taxon>
        <taxon>Tracheophyta</taxon>
        <taxon>Spermatophyta</taxon>
        <taxon>Magnoliopsida</taxon>
        <taxon>Liliopsida</taxon>
        <taxon>Araceae</taxon>
        <taxon>Lemnoideae</taxon>
        <taxon>Spirodela</taxon>
    </lineage>
</organism>
<dbReference type="CDD" id="cd00371">
    <property type="entry name" value="HMA"/>
    <property type="match status" value="1"/>
</dbReference>
<evidence type="ECO:0000313" key="4">
    <source>
        <dbReference type="EMBL" id="CAA2622324.1"/>
    </source>
</evidence>
<dbReference type="Proteomes" id="UP000663760">
    <property type="component" value="Chromosome 6"/>
</dbReference>
<keyword evidence="6" id="KW-1185">Reference proteome</keyword>
<dbReference type="Pfam" id="PF00403">
    <property type="entry name" value="HMA"/>
    <property type="match status" value="1"/>
</dbReference>
<dbReference type="GO" id="GO:0046872">
    <property type="term" value="F:metal ion binding"/>
    <property type="evidence" value="ECO:0007669"/>
    <property type="project" value="UniProtKB-KW"/>
</dbReference>
<protein>
    <recommendedName>
        <fullName evidence="3">HMA domain-containing protein</fullName>
    </recommendedName>
</protein>
<accession>A0A7I8IVG1</accession>
<feature type="compositionally biased region" description="Basic and acidic residues" evidence="2">
    <location>
        <begin position="139"/>
        <end position="151"/>
    </location>
</feature>
<dbReference type="PROSITE" id="PS01047">
    <property type="entry name" value="HMA_1"/>
    <property type="match status" value="1"/>
</dbReference>
<dbReference type="AlphaFoldDB" id="A0A7I8IVG1"/>
<dbReference type="PANTHER" id="PTHR22814:SF320">
    <property type="entry name" value="OS01G0309800 PROTEIN"/>
    <property type="match status" value="1"/>
</dbReference>
<evidence type="ECO:0000256" key="1">
    <source>
        <dbReference type="ARBA" id="ARBA00022723"/>
    </source>
</evidence>
<dbReference type="Gene3D" id="3.30.70.100">
    <property type="match status" value="1"/>
</dbReference>
<dbReference type="SUPFAM" id="SSF55008">
    <property type="entry name" value="HMA, heavy metal-associated domain"/>
    <property type="match status" value="1"/>
</dbReference>
<sequence length="249" mass="26593">MAQEPEPVRVTEMIVRMDCNGCVQRVKRALHGVAGVSAVNVDVDQNKVTVVGRASLEKIMKAVKKTRKATTVSSHTEAAASGESPSPAPEPDPSPSPAEAPPAEPAPPAAPPSDPPPPPEKPAEDAKPAAEAAAPAPPEGKDPSGDGVHMIHDYPHRHVLRAHWADQPPAYGYDHIIHSYNRYRPAAGIFEYADLRAPPVSVRYPDDYYRHQHGGGGSNDGGNVISYHPHQNNITSIFSDENPNACSVM</sequence>
<feature type="region of interest" description="Disordered" evidence="2">
    <location>
        <begin position="64"/>
        <end position="151"/>
    </location>
</feature>
<dbReference type="InterPro" id="IPR017969">
    <property type="entry name" value="Heavy-metal-associated_CS"/>
</dbReference>
<dbReference type="EMBL" id="LR743593">
    <property type="protein sequence ID" value="CAA2622324.1"/>
    <property type="molecule type" value="Genomic_DNA"/>
</dbReference>